<sequence length="46" mass="5303">MNVTFNVDIEIEDLKIEELMHDALSISVVGNTIQSKVQINPEYKRK</sequence>
<reference evidence="1" key="2">
    <citation type="submission" date="2009-12" db="EMBL/GenBank/DDBJ databases">
        <authorList>
            <person name="Summers A.O."/>
            <person name="Shearer J."/>
            <person name="Wireman J."/>
        </authorList>
    </citation>
    <scope>NUCLEOTIDE SEQUENCE</scope>
    <source>
        <strain evidence="1">CDC2</strain>
        <plasmid evidence="1">SAP025A</plasmid>
    </source>
</reference>
<accession>D2JD38</accession>
<evidence type="ECO:0000313" key="1">
    <source>
        <dbReference type="EMBL" id="ADA62651.1"/>
    </source>
</evidence>
<dbReference type="AlphaFoldDB" id="D2JD38"/>
<geneLocation type="plasmid" evidence="1">
    <name>SAP025A</name>
</geneLocation>
<gene>
    <name evidence="1" type="ORF">SAP025A_032</name>
</gene>
<reference evidence="1" key="1">
    <citation type="submission" date="2009-08" db="EMBL/GenBank/DDBJ databases">
        <authorList>
            <person name="Gill J."/>
            <person name="Borman J."/>
            <person name="Shetty J."/>
            <person name="Hostetler J."/>
            <person name="Durkin S."/>
            <person name="Montgomery B."/>
        </authorList>
    </citation>
    <scope>NUCLEOTIDE SEQUENCE</scope>
    <source>
        <strain evidence="1">CDC2</strain>
        <plasmid evidence="1">SAP025A</plasmid>
    </source>
</reference>
<organism evidence="1">
    <name type="scientific">Staphylococcus epidermidis</name>
    <dbReference type="NCBI Taxonomy" id="1282"/>
    <lineage>
        <taxon>Bacteria</taxon>
        <taxon>Bacillati</taxon>
        <taxon>Bacillota</taxon>
        <taxon>Bacilli</taxon>
        <taxon>Bacillales</taxon>
        <taxon>Staphylococcaceae</taxon>
        <taxon>Staphylococcus</taxon>
    </lineage>
</organism>
<proteinExistence type="predicted"/>
<keyword evidence="1" id="KW-0614">Plasmid</keyword>
<protein>
    <submittedName>
        <fullName evidence="1">Uncharacterized protein</fullName>
    </submittedName>
</protein>
<dbReference type="EMBL" id="GQ900470">
    <property type="protein sequence ID" value="ADA62651.1"/>
    <property type="molecule type" value="Genomic_DNA"/>
</dbReference>
<dbReference type="RefSeq" id="WP_157977670.1">
    <property type="nucleotide sequence ID" value="NZ_JAAUOD010000021.1"/>
</dbReference>
<name>D2JD38_STAEP</name>